<evidence type="ECO:0000256" key="1">
    <source>
        <dbReference type="SAM" id="MobiDB-lite"/>
    </source>
</evidence>
<dbReference type="AlphaFoldDB" id="A0A8X7P859"/>
<evidence type="ECO:0000313" key="3">
    <source>
        <dbReference type="Proteomes" id="UP000886595"/>
    </source>
</evidence>
<accession>A0A8X7P859</accession>
<reference evidence="2 3" key="1">
    <citation type="submission" date="2020-02" db="EMBL/GenBank/DDBJ databases">
        <authorList>
            <person name="Ma Q."/>
            <person name="Huang Y."/>
            <person name="Song X."/>
            <person name="Pei D."/>
        </authorList>
    </citation>
    <scope>NUCLEOTIDE SEQUENCE [LARGE SCALE GENOMIC DNA]</scope>
    <source>
        <strain evidence="2">Sxm20200214</strain>
        <tissue evidence="2">Leaf</tissue>
    </source>
</reference>
<protein>
    <submittedName>
        <fullName evidence="2">Uncharacterized protein</fullName>
    </submittedName>
</protein>
<comment type="caution">
    <text evidence="2">The sequence shown here is derived from an EMBL/GenBank/DDBJ whole genome shotgun (WGS) entry which is preliminary data.</text>
</comment>
<feature type="region of interest" description="Disordered" evidence="1">
    <location>
        <begin position="232"/>
        <end position="251"/>
    </location>
</feature>
<dbReference type="EMBL" id="JAAMPC010000017">
    <property type="protein sequence ID" value="KAG2245992.1"/>
    <property type="molecule type" value="Genomic_DNA"/>
</dbReference>
<dbReference type="Proteomes" id="UP000886595">
    <property type="component" value="Unassembled WGS sequence"/>
</dbReference>
<gene>
    <name evidence="2" type="ORF">Bca52824_085620</name>
</gene>
<keyword evidence="3" id="KW-1185">Reference proteome</keyword>
<name>A0A8X7P859_BRACI</name>
<proteinExistence type="predicted"/>
<sequence length="328" mass="36128">MLKVMVPNQQSETSQETETKKVPILYFAPSILSYTSPNFKIALTSSVHEDPSPSLGSTSSTLRCFLTTNPQSPASSSLSNTSRGPDKIYWLTNNNLIVAAVSILKLDNDSSLEERAMELALSLEKLTNYEKLLMLQSVPSQPFHSDAGRAMARRRRAFQPPRRPLSFRICSSSRSRALFTVHMTLSWSKLSSISYFSGGSRLQFSLPSSTQRHQRHSSAGPASVKNQICEAQSSSPPYVSPRLESPLRHSSSIPPQVQLQASASDVYKPGVRGAQQLTRILDLEFCQLSRLCSPYVSSITTVAGLPTPLSIVIISTISVKHRRFFAPP</sequence>
<evidence type="ECO:0000313" key="2">
    <source>
        <dbReference type="EMBL" id="KAG2245992.1"/>
    </source>
</evidence>
<feature type="region of interest" description="Disordered" evidence="1">
    <location>
        <begin position="206"/>
        <end position="225"/>
    </location>
</feature>
<organism evidence="2 3">
    <name type="scientific">Brassica carinata</name>
    <name type="common">Ethiopian mustard</name>
    <name type="synonym">Abyssinian cabbage</name>
    <dbReference type="NCBI Taxonomy" id="52824"/>
    <lineage>
        <taxon>Eukaryota</taxon>
        <taxon>Viridiplantae</taxon>
        <taxon>Streptophyta</taxon>
        <taxon>Embryophyta</taxon>
        <taxon>Tracheophyta</taxon>
        <taxon>Spermatophyta</taxon>
        <taxon>Magnoliopsida</taxon>
        <taxon>eudicotyledons</taxon>
        <taxon>Gunneridae</taxon>
        <taxon>Pentapetalae</taxon>
        <taxon>rosids</taxon>
        <taxon>malvids</taxon>
        <taxon>Brassicales</taxon>
        <taxon>Brassicaceae</taxon>
        <taxon>Brassiceae</taxon>
        <taxon>Brassica</taxon>
    </lineage>
</organism>